<dbReference type="Gene3D" id="3.40.50.1240">
    <property type="entry name" value="Phosphoglycerate mutase-like"/>
    <property type="match status" value="1"/>
</dbReference>
<sequence length="165" mass="18223">MRKLWFALTVLPAMICAGMTEAQEKVFLIRHAEEELLSGANPKLSSEGRERAARYASMLRDAEIDVLFSSSTVRTQETGDIIAESLGVPSHSFNKYGYGEMLAQVEAQNVDDTILIVGNSGTIPTMLRLLGVVEEVKVSKSDYDNLFLVVPNDNGPSQFVRLRMP</sequence>
<reference evidence="2 3" key="1">
    <citation type="submission" date="2017-05" db="EMBL/GenBank/DDBJ databases">
        <authorList>
            <person name="Song R."/>
            <person name="Chenine A.L."/>
            <person name="Ruprecht R.M."/>
        </authorList>
    </citation>
    <scope>NUCLEOTIDE SEQUENCE [LARGE SCALE GENOMIC DNA]</scope>
    <source>
        <strain evidence="2 3">CECT 8489</strain>
    </source>
</reference>
<feature type="signal peptide" evidence="1">
    <location>
        <begin position="1"/>
        <end position="22"/>
    </location>
</feature>
<accession>A0A238J5W5</accession>
<dbReference type="GO" id="GO:0004619">
    <property type="term" value="F:phosphoglycerate mutase activity"/>
    <property type="evidence" value="ECO:0007669"/>
    <property type="project" value="UniProtKB-EC"/>
</dbReference>
<name>A0A238J5W5_9RHOB</name>
<keyword evidence="2" id="KW-0413">Isomerase</keyword>
<dbReference type="InterPro" id="IPR013078">
    <property type="entry name" value="His_Pase_superF_clade-1"/>
</dbReference>
<evidence type="ECO:0000256" key="1">
    <source>
        <dbReference type="SAM" id="SignalP"/>
    </source>
</evidence>
<dbReference type="EMBL" id="FXXQ01000020">
    <property type="protein sequence ID" value="SMX25622.1"/>
    <property type="molecule type" value="Genomic_DNA"/>
</dbReference>
<dbReference type="RefSeq" id="WP_176440365.1">
    <property type="nucleotide sequence ID" value="NZ_FXXQ01000020.1"/>
</dbReference>
<protein>
    <submittedName>
        <fullName evidence="2">2,3-bisphosphoglycerate-dependent phosphoglycerate mutase</fullName>
        <ecNumber evidence="2">5.4.2.11</ecNumber>
    </submittedName>
</protein>
<proteinExistence type="predicted"/>
<dbReference type="SUPFAM" id="SSF53254">
    <property type="entry name" value="Phosphoglycerate mutase-like"/>
    <property type="match status" value="1"/>
</dbReference>
<gene>
    <name evidence="2" type="primary">gpmA</name>
    <name evidence="2" type="ORF">BOA8489_03766</name>
</gene>
<organism evidence="2 3">
    <name type="scientific">Boseongicola aestuarii</name>
    <dbReference type="NCBI Taxonomy" id="1470561"/>
    <lineage>
        <taxon>Bacteria</taxon>
        <taxon>Pseudomonadati</taxon>
        <taxon>Pseudomonadota</taxon>
        <taxon>Alphaproteobacteria</taxon>
        <taxon>Rhodobacterales</taxon>
        <taxon>Paracoccaceae</taxon>
        <taxon>Boseongicola</taxon>
    </lineage>
</organism>
<dbReference type="Proteomes" id="UP000201838">
    <property type="component" value="Unassembled WGS sequence"/>
</dbReference>
<dbReference type="AlphaFoldDB" id="A0A238J5W5"/>
<dbReference type="CDD" id="cd07067">
    <property type="entry name" value="HP_PGM_like"/>
    <property type="match status" value="1"/>
</dbReference>
<evidence type="ECO:0000313" key="3">
    <source>
        <dbReference type="Proteomes" id="UP000201838"/>
    </source>
</evidence>
<keyword evidence="1" id="KW-0732">Signal</keyword>
<evidence type="ECO:0000313" key="2">
    <source>
        <dbReference type="EMBL" id="SMX25622.1"/>
    </source>
</evidence>
<keyword evidence="3" id="KW-1185">Reference proteome</keyword>
<dbReference type="Pfam" id="PF00300">
    <property type="entry name" value="His_Phos_1"/>
    <property type="match status" value="1"/>
</dbReference>
<dbReference type="InterPro" id="IPR029033">
    <property type="entry name" value="His_PPase_superfam"/>
</dbReference>
<dbReference type="EC" id="5.4.2.11" evidence="2"/>
<dbReference type="SMART" id="SM00855">
    <property type="entry name" value="PGAM"/>
    <property type="match status" value="1"/>
</dbReference>
<feature type="chain" id="PRO_5012895764" evidence="1">
    <location>
        <begin position="23"/>
        <end position="165"/>
    </location>
</feature>